<dbReference type="EMBL" id="JADGJD010003260">
    <property type="protein sequence ID" value="KAJ3024581.1"/>
    <property type="molecule type" value="Genomic_DNA"/>
</dbReference>
<comment type="caution">
    <text evidence="2">The sequence shown here is derived from an EMBL/GenBank/DDBJ whole genome shotgun (WGS) entry which is preliminary data.</text>
</comment>
<feature type="compositionally biased region" description="Acidic residues" evidence="1">
    <location>
        <begin position="77"/>
        <end position="91"/>
    </location>
</feature>
<feature type="compositionally biased region" description="Low complexity" evidence="1">
    <location>
        <begin position="19"/>
        <end position="36"/>
    </location>
</feature>
<protein>
    <submittedName>
        <fullName evidence="2">Uncharacterized protein</fullName>
    </submittedName>
</protein>
<reference evidence="2" key="1">
    <citation type="submission" date="2020-05" db="EMBL/GenBank/DDBJ databases">
        <title>Phylogenomic resolution of chytrid fungi.</title>
        <authorList>
            <person name="Stajich J.E."/>
            <person name="Amses K."/>
            <person name="Simmons R."/>
            <person name="Seto K."/>
            <person name="Myers J."/>
            <person name="Bonds A."/>
            <person name="Quandt C.A."/>
            <person name="Barry K."/>
            <person name="Liu P."/>
            <person name="Grigoriev I."/>
            <person name="Longcore J.E."/>
            <person name="James T.Y."/>
        </authorList>
    </citation>
    <scope>NUCLEOTIDE SEQUENCE</scope>
    <source>
        <strain evidence="2">JEL0318</strain>
    </source>
</reference>
<evidence type="ECO:0000256" key="1">
    <source>
        <dbReference type="SAM" id="MobiDB-lite"/>
    </source>
</evidence>
<organism evidence="2 3">
    <name type="scientific">Rhizophlyctis rosea</name>
    <dbReference type="NCBI Taxonomy" id="64517"/>
    <lineage>
        <taxon>Eukaryota</taxon>
        <taxon>Fungi</taxon>
        <taxon>Fungi incertae sedis</taxon>
        <taxon>Chytridiomycota</taxon>
        <taxon>Chytridiomycota incertae sedis</taxon>
        <taxon>Chytridiomycetes</taxon>
        <taxon>Rhizophlyctidales</taxon>
        <taxon>Rhizophlyctidaceae</taxon>
        <taxon>Rhizophlyctis</taxon>
    </lineage>
</organism>
<feature type="compositionally biased region" description="Pro residues" evidence="1">
    <location>
        <begin position="43"/>
        <end position="53"/>
    </location>
</feature>
<dbReference type="Proteomes" id="UP001212841">
    <property type="component" value="Unassembled WGS sequence"/>
</dbReference>
<feature type="region of interest" description="Disordered" evidence="1">
    <location>
        <begin position="1"/>
        <end position="91"/>
    </location>
</feature>
<feature type="non-terminal residue" evidence="2">
    <location>
        <position position="91"/>
    </location>
</feature>
<accession>A0AAD5WWA6</accession>
<dbReference type="AlphaFoldDB" id="A0AAD5WWA6"/>
<evidence type="ECO:0000313" key="3">
    <source>
        <dbReference type="Proteomes" id="UP001212841"/>
    </source>
</evidence>
<proteinExistence type="predicted"/>
<name>A0AAD5WWA6_9FUNG</name>
<evidence type="ECO:0000313" key="2">
    <source>
        <dbReference type="EMBL" id="KAJ3024581.1"/>
    </source>
</evidence>
<feature type="non-terminal residue" evidence="2">
    <location>
        <position position="1"/>
    </location>
</feature>
<keyword evidence="3" id="KW-1185">Reference proteome</keyword>
<gene>
    <name evidence="2" type="ORF">HK097_006890</name>
</gene>
<sequence length="91" mass="10348">SPPLLFDTPHTENLMRQHSSLTTPTRNTSTPRSQSPFIMFTIPPTPSRPPLQKPDPRYSFPMLPKSRKSLPTISTTDLDDPFDDLENEFPP</sequence>